<gene>
    <name evidence="1" type="ORF">P7V44_21670</name>
</gene>
<name>A0AA42FPM4_9GAMM</name>
<dbReference type="RefSeq" id="WP_272664100.1">
    <property type="nucleotide sequence ID" value="NZ_JARRYG010000038.1"/>
</dbReference>
<reference evidence="1" key="1">
    <citation type="submission" date="2023-03" db="EMBL/GenBank/DDBJ databases">
        <title>a new species belonging to Providencia genus.</title>
        <authorList>
            <person name="Yang W."/>
            <person name="Hu F."/>
            <person name="Shen S."/>
            <person name="Ding L."/>
            <person name="Yin D."/>
        </authorList>
    </citation>
    <scope>NUCLEOTIDE SEQUENCE</scope>
    <source>
        <strain evidence="1">CRE-3FA-0001</strain>
    </source>
</reference>
<evidence type="ECO:0000313" key="2">
    <source>
        <dbReference type="Proteomes" id="UP001156701"/>
    </source>
</evidence>
<evidence type="ECO:0000313" key="1">
    <source>
        <dbReference type="EMBL" id="MDG4698836.1"/>
    </source>
</evidence>
<protein>
    <submittedName>
        <fullName evidence="1">Uncharacterized protein</fullName>
    </submittedName>
</protein>
<comment type="caution">
    <text evidence="1">The sequence shown here is derived from an EMBL/GenBank/DDBJ whole genome shotgun (WGS) entry which is preliminary data.</text>
</comment>
<proteinExistence type="predicted"/>
<sequence>MENFKPTKKELAILDKCFFISGDFLGVQDLYDKMMTTGERDTITYYYKNDEIIGWSDDASFAFFLHESLIDHVLTERLGSEI</sequence>
<dbReference type="AlphaFoldDB" id="A0AA42FPM4"/>
<dbReference type="Proteomes" id="UP001156701">
    <property type="component" value="Unassembled WGS sequence"/>
</dbReference>
<organism evidence="1 2">
    <name type="scientific">Providencia huashanensis</name>
    <dbReference type="NCBI Taxonomy" id="3037798"/>
    <lineage>
        <taxon>Bacteria</taxon>
        <taxon>Pseudomonadati</taxon>
        <taxon>Pseudomonadota</taxon>
        <taxon>Gammaproteobacteria</taxon>
        <taxon>Enterobacterales</taxon>
        <taxon>Morganellaceae</taxon>
        <taxon>Providencia</taxon>
    </lineage>
</organism>
<dbReference type="EMBL" id="JARRYG010000038">
    <property type="protein sequence ID" value="MDG4698836.1"/>
    <property type="molecule type" value="Genomic_DNA"/>
</dbReference>
<accession>A0AA42FPM4</accession>